<dbReference type="EMBL" id="QJKJ01001078">
    <property type="protein sequence ID" value="RDY09306.1"/>
    <property type="molecule type" value="Genomic_DNA"/>
</dbReference>
<dbReference type="OrthoDB" id="1749397at2759"/>
<dbReference type="PANTHER" id="PTHR42648:SF31">
    <property type="entry name" value="RNA-DIRECTED DNA POLYMERASE"/>
    <property type="match status" value="1"/>
</dbReference>
<feature type="non-terminal residue" evidence="2">
    <location>
        <position position="1"/>
    </location>
</feature>
<dbReference type="Proteomes" id="UP000257109">
    <property type="component" value="Unassembled WGS sequence"/>
</dbReference>
<dbReference type="PANTHER" id="PTHR42648">
    <property type="entry name" value="TRANSPOSASE, PUTATIVE-RELATED"/>
    <property type="match status" value="1"/>
</dbReference>
<keyword evidence="3" id="KW-1185">Reference proteome</keyword>
<dbReference type="GO" id="GO:0003676">
    <property type="term" value="F:nucleic acid binding"/>
    <property type="evidence" value="ECO:0007669"/>
    <property type="project" value="InterPro"/>
</dbReference>
<dbReference type="InterPro" id="IPR036397">
    <property type="entry name" value="RNaseH_sf"/>
</dbReference>
<evidence type="ECO:0000313" key="2">
    <source>
        <dbReference type="EMBL" id="RDY09306.1"/>
    </source>
</evidence>
<name>A0A371I2N3_MUCPR</name>
<dbReference type="GO" id="GO:0015074">
    <property type="term" value="P:DNA integration"/>
    <property type="evidence" value="ECO:0007669"/>
    <property type="project" value="InterPro"/>
</dbReference>
<organism evidence="2 3">
    <name type="scientific">Mucuna pruriens</name>
    <name type="common">Velvet bean</name>
    <name type="synonym">Dolichos pruriens</name>
    <dbReference type="NCBI Taxonomy" id="157652"/>
    <lineage>
        <taxon>Eukaryota</taxon>
        <taxon>Viridiplantae</taxon>
        <taxon>Streptophyta</taxon>
        <taxon>Embryophyta</taxon>
        <taxon>Tracheophyta</taxon>
        <taxon>Spermatophyta</taxon>
        <taxon>Magnoliopsida</taxon>
        <taxon>eudicotyledons</taxon>
        <taxon>Gunneridae</taxon>
        <taxon>Pentapetalae</taxon>
        <taxon>rosids</taxon>
        <taxon>fabids</taxon>
        <taxon>Fabales</taxon>
        <taxon>Fabaceae</taxon>
        <taxon>Papilionoideae</taxon>
        <taxon>50 kb inversion clade</taxon>
        <taxon>NPAAA clade</taxon>
        <taxon>indigoferoid/millettioid clade</taxon>
        <taxon>Phaseoleae</taxon>
        <taxon>Mucuna</taxon>
    </lineage>
</organism>
<dbReference type="InterPro" id="IPR001584">
    <property type="entry name" value="Integrase_cat-core"/>
</dbReference>
<dbReference type="STRING" id="157652.A0A371I2N3"/>
<evidence type="ECO:0000259" key="1">
    <source>
        <dbReference type="PROSITE" id="PS50994"/>
    </source>
</evidence>
<gene>
    <name evidence="2" type="ORF">CR513_06332</name>
</gene>
<evidence type="ECO:0000313" key="3">
    <source>
        <dbReference type="Proteomes" id="UP000257109"/>
    </source>
</evidence>
<reference evidence="2" key="1">
    <citation type="submission" date="2018-05" db="EMBL/GenBank/DDBJ databases">
        <title>Draft genome of Mucuna pruriens seed.</title>
        <authorList>
            <person name="Nnadi N.E."/>
            <person name="Vos R."/>
            <person name="Hasami M.H."/>
            <person name="Devisetty U.K."/>
            <person name="Aguiy J.C."/>
        </authorList>
    </citation>
    <scope>NUCLEOTIDE SEQUENCE [LARGE SCALE GENOMIC DNA]</scope>
    <source>
        <strain evidence="2">JCA_2017</strain>
    </source>
</reference>
<comment type="caution">
    <text evidence="2">The sequence shown here is derived from an EMBL/GenBank/DDBJ whole genome shotgun (WGS) entry which is preliminary data.</text>
</comment>
<dbReference type="AlphaFoldDB" id="A0A371I2N3"/>
<protein>
    <recommendedName>
        <fullName evidence="1">Integrase catalytic domain-containing protein</fullName>
    </recommendedName>
</protein>
<dbReference type="PROSITE" id="PS50994">
    <property type="entry name" value="INTEGRASE"/>
    <property type="match status" value="1"/>
</dbReference>
<dbReference type="SUPFAM" id="SSF53098">
    <property type="entry name" value="Ribonuclease H-like"/>
    <property type="match status" value="1"/>
</dbReference>
<dbReference type="InterPro" id="IPR012337">
    <property type="entry name" value="RNaseH-like_sf"/>
</dbReference>
<dbReference type="Gene3D" id="3.30.420.10">
    <property type="entry name" value="Ribonuclease H-like superfamily/Ribonuclease H"/>
    <property type="match status" value="1"/>
</dbReference>
<accession>A0A371I2N3</accession>
<sequence>MTEDKVITLGPNELPNLELTTRRTIGVAKEQGGLYYLQRTRIDNGTEFVNLEFSKFLKDNSVVHELTYVNTPQQNGVVERKNRHLLEVARAFLFQMSIPNDVQFQVQEVMPTQDVQVQVQEVTPTQDVQVQEVMPTQDVQV</sequence>
<dbReference type="InterPro" id="IPR039537">
    <property type="entry name" value="Retrotran_Ty1/copia-like"/>
</dbReference>
<proteinExistence type="predicted"/>
<feature type="domain" description="Integrase catalytic" evidence="1">
    <location>
        <begin position="43"/>
        <end position="132"/>
    </location>
</feature>